<dbReference type="GO" id="GO:0048364">
    <property type="term" value="P:root development"/>
    <property type="evidence" value="ECO:0007669"/>
    <property type="project" value="InterPro"/>
</dbReference>
<dbReference type="Proteomes" id="UP001188597">
    <property type="component" value="Unassembled WGS sequence"/>
</dbReference>
<proteinExistence type="predicted"/>
<dbReference type="PANTHER" id="PTHR33070:SF109">
    <property type="entry name" value="DOMAIN PROTEIN, PUTATIVE (DUF241)-RELATED"/>
    <property type="match status" value="1"/>
</dbReference>
<dbReference type="PANTHER" id="PTHR33070">
    <property type="entry name" value="OS06G0725500 PROTEIN"/>
    <property type="match status" value="1"/>
</dbReference>
<sequence>MKKECNKLTAALKQLDNKVGGSPLFDHDDHLQVFIRVLLEVSSRAIFVFQSLLRFFSLHVSKAKQTKQSMVSKLMHKGARQNYVHEFESADAVLSSLCSYGSSEVEKMLIAQSKLEVLEAGIDGFQNHLRSIFRRLVKVRASLLNVISN</sequence>
<dbReference type="EMBL" id="JAVXUP010000960">
    <property type="protein sequence ID" value="KAK3018076.1"/>
    <property type="molecule type" value="Genomic_DNA"/>
</dbReference>
<comment type="caution">
    <text evidence="1">The sequence shown here is derived from an EMBL/GenBank/DDBJ whole genome shotgun (WGS) entry which is preliminary data.</text>
</comment>
<reference evidence="1" key="1">
    <citation type="submission" date="2022-12" db="EMBL/GenBank/DDBJ databases">
        <title>Draft genome assemblies for two species of Escallonia (Escalloniales).</title>
        <authorList>
            <person name="Chanderbali A."/>
            <person name="Dervinis C."/>
            <person name="Anghel I."/>
            <person name="Soltis D."/>
            <person name="Soltis P."/>
            <person name="Zapata F."/>
        </authorList>
    </citation>
    <scope>NUCLEOTIDE SEQUENCE</scope>
    <source>
        <strain evidence="1">UCBG64.0493</strain>
        <tissue evidence="1">Leaf</tissue>
    </source>
</reference>
<dbReference type="InterPro" id="IPR004320">
    <property type="entry name" value="BPS1_pln"/>
</dbReference>
<evidence type="ECO:0000313" key="2">
    <source>
        <dbReference type="Proteomes" id="UP001188597"/>
    </source>
</evidence>
<protein>
    <submittedName>
        <fullName evidence="1">Uncharacterized protein</fullName>
    </submittedName>
</protein>
<evidence type="ECO:0000313" key="1">
    <source>
        <dbReference type="EMBL" id="KAK3018076.1"/>
    </source>
</evidence>
<dbReference type="GO" id="GO:0048367">
    <property type="term" value="P:shoot system development"/>
    <property type="evidence" value="ECO:0007669"/>
    <property type="project" value="InterPro"/>
</dbReference>
<keyword evidence="2" id="KW-1185">Reference proteome</keyword>
<name>A0AA89B0E6_9ASTE</name>
<dbReference type="Pfam" id="PF03087">
    <property type="entry name" value="BPS1"/>
    <property type="match status" value="1"/>
</dbReference>
<gene>
    <name evidence="1" type="ORF">RJ639_005201</name>
</gene>
<organism evidence="1 2">
    <name type="scientific">Escallonia herrerae</name>
    <dbReference type="NCBI Taxonomy" id="1293975"/>
    <lineage>
        <taxon>Eukaryota</taxon>
        <taxon>Viridiplantae</taxon>
        <taxon>Streptophyta</taxon>
        <taxon>Embryophyta</taxon>
        <taxon>Tracheophyta</taxon>
        <taxon>Spermatophyta</taxon>
        <taxon>Magnoliopsida</taxon>
        <taxon>eudicotyledons</taxon>
        <taxon>Gunneridae</taxon>
        <taxon>Pentapetalae</taxon>
        <taxon>asterids</taxon>
        <taxon>campanulids</taxon>
        <taxon>Escalloniales</taxon>
        <taxon>Escalloniaceae</taxon>
        <taxon>Escallonia</taxon>
    </lineage>
</organism>
<dbReference type="AlphaFoldDB" id="A0AA89B0E6"/>
<accession>A0AA89B0E6</accession>